<name>A0A8S5MJZ4_9CAUD</name>
<dbReference type="EMBL" id="BK014921">
    <property type="protein sequence ID" value="DAD82536.1"/>
    <property type="molecule type" value="Genomic_DNA"/>
</dbReference>
<protein>
    <submittedName>
        <fullName evidence="2">Uncharacterized protein</fullName>
    </submittedName>
</protein>
<reference evidence="2" key="1">
    <citation type="journal article" date="2021" name="Proc. Natl. Acad. Sci. U.S.A.">
        <title>A Catalog of Tens of Thousands of Viruses from Human Metagenomes Reveals Hidden Associations with Chronic Diseases.</title>
        <authorList>
            <person name="Tisza M.J."/>
            <person name="Buck C.B."/>
        </authorList>
    </citation>
    <scope>NUCLEOTIDE SEQUENCE</scope>
    <source>
        <strain evidence="2">CtSdk10</strain>
    </source>
</reference>
<evidence type="ECO:0000256" key="1">
    <source>
        <dbReference type="SAM" id="Phobius"/>
    </source>
</evidence>
<organism evidence="2">
    <name type="scientific">Siphoviridae sp. ctSdk10</name>
    <dbReference type="NCBI Taxonomy" id="2826345"/>
    <lineage>
        <taxon>Viruses</taxon>
        <taxon>Duplodnaviria</taxon>
        <taxon>Heunggongvirae</taxon>
        <taxon>Uroviricota</taxon>
        <taxon>Caudoviricetes</taxon>
    </lineage>
</organism>
<keyword evidence="1" id="KW-0472">Membrane</keyword>
<sequence length="56" mass="6201">MKYLLDAIFLAISACLCWVVWDYTAGNILSQRVFPTAALGGILILADIYLHTLVDD</sequence>
<keyword evidence="1" id="KW-0812">Transmembrane</keyword>
<accession>A0A8S5MJZ4</accession>
<feature type="transmembrane region" description="Helical" evidence="1">
    <location>
        <begin position="33"/>
        <end position="54"/>
    </location>
</feature>
<keyword evidence="1" id="KW-1133">Transmembrane helix</keyword>
<evidence type="ECO:0000313" key="2">
    <source>
        <dbReference type="EMBL" id="DAD82536.1"/>
    </source>
</evidence>
<proteinExistence type="predicted"/>